<dbReference type="InterPro" id="IPR049733">
    <property type="entry name" value="CCDC61_N"/>
</dbReference>
<keyword evidence="5" id="KW-1185">Reference proteome</keyword>
<dbReference type="CDD" id="cd22284">
    <property type="entry name" value="HD_CCDC61_N"/>
    <property type="match status" value="1"/>
</dbReference>
<dbReference type="PaxDb" id="121845-A0A3Q0J824"/>
<sequence>MAAAVKGYRCVVVMPLKMSDEKVNTLRVLGAEIVRTPTEAAFDAPEGLMAVAHRLATEIPNAIVLDQYRNPNNPLAHYETTAEEILRDTDNKLDMLVLGVGTGGTIVLLPGRKNPQHKIEFCHKGDTEYETSSSEESETDKPQCMYGSACFRKNPEHRKKFSHKQSPTVTRKRKKPTKASITFPVVTSGSRDFPSDWIMAENLNLISTCLFRDKEYVLSLKLISSHTLDVKVTDKFSGEVWAGSYDCTYIENMTHKTGNFKQFDVFLSMLRSGFLKTSDSITLDLLTYEDLEALRCLRKGTSSFYSNAHTSSNKRYLIVTYSVEFDRIHYPLPLDYCGPPNPLLLQATIRKLESEVARLKEMLDKRNQEKFSESSQSMIIRELESRITKLNSENDLLTQEIESLNRKLSKHQLTNPSHTEMKRTIRIIEEQVERERQSFHQQVKVLQAKNKQLLCQLEDSQKSEAFLQEQLRQLRPRSDVKGNSPNVNKRIRIRRNKHQLPPVPDRRETHLMKFSARGQMMGDGVNIRSDRCQPRINPGSGVIPRLRNQSESSIASVRSSSLDSNKSNKSRKCRRKPGSSLERTMEKKKEGTSVEKKMGRKNSSLSSKGSDKSNKTKLRRKSNSTYLSSTESYNSDYSTANDMRVKKKKKKSIRIKNMIPPKDLSF</sequence>
<evidence type="ECO:0000259" key="4">
    <source>
        <dbReference type="Pfam" id="PF10283"/>
    </source>
</evidence>
<dbReference type="Pfam" id="PF10283">
    <property type="entry name" value="zf-CCHH"/>
    <property type="match status" value="1"/>
</dbReference>
<accession>A0A3Q0J824</accession>
<name>A0A3Q0J824_DIACI</name>
<dbReference type="AlphaFoldDB" id="A0A3Q0J824"/>
<dbReference type="Gene3D" id="3.40.50.1100">
    <property type="match status" value="2"/>
</dbReference>
<dbReference type="InterPro" id="IPR036052">
    <property type="entry name" value="TrpB-like_PALP_sf"/>
</dbReference>
<protein>
    <submittedName>
        <fullName evidence="6">Coiled-coil domain-containing protein 61-like</fullName>
    </submittedName>
</protein>
<dbReference type="GeneID" id="113470410"/>
<proteinExistence type="predicted"/>
<dbReference type="GO" id="GO:0019344">
    <property type="term" value="P:cysteine biosynthetic process"/>
    <property type="evidence" value="ECO:0007669"/>
    <property type="project" value="UniProtKB-ARBA"/>
</dbReference>
<reference evidence="6" key="1">
    <citation type="submission" date="2025-08" db="UniProtKB">
        <authorList>
            <consortium name="RefSeq"/>
        </authorList>
    </citation>
    <scope>IDENTIFICATION</scope>
</reference>
<feature type="region of interest" description="Disordered" evidence="2">
    <location>
        <begin position="156"/>
        <end position="175"/>
    </location>
</feature>
<dbReference type="PANTHER" id="PTHR10314">
    <property type="entry name" value="CYSTATHIONINE BETA-SYNTHASE"/>
    <property type="match status" value="1"/>
</dbReference>
<feature type="region of interest" description="Disordered" evidence="2">
    <location>
        <begin position="522"/>
        <end position="666"/>
    </location>
</feature>
<evidence type="ECO:0000313" key="6">
    <source>
        <dbReference type="RefSeq" id="XP_026684619.1"/>
    </source>
</evidence>
<evidence type="ECO:0000256" key="1">
    <source>
        <dbReference type="SAM" id="Coils"/>
    </source>
</evidence>
<dbReference type="RefSeq" id="XP_026684619.1">
    <property type="nucleotide sequence ID" value="XM_026828818.1"/>
</dbReference>
<dbReference type="Pfam" id="PF00291">
    <property type="entry name" value="PALP"/>
    <property type="match status" value="1"/>
</dbReference>
<dbReference type="InterPro" id="IPR001926">
    <property type="entry name" value="TrpB-like_PALP"/>
</dbReference>
<feature type="compositionally biased region" description="Basic residues" evidence="2">
    <location>
        <begin position="645"/>
        <end position="654"/>
    </location>
</feature>
<dbReference type="SUPFAM" id="SSF53686">
    <property type="entry name" value="Tryptophan synthase beta subunit-like PLP-dependent enzymes"/>
    <property type="match status" value="1"/>
</dbReference>
<dbReference type="InterPro" id="IPR019406">
    <property type="entry name" value="APLF_PBZ"/>
</dbReference>
<feature type="domain" description="PBZ-type" evidence="4">
    <location>
        <begin position="141"/>
        <end position="163"/>
    </location>
</feature>
<feature type="compositionally biased region" description="Low complexity" evidence="2">
    <location>
        <begin position="550"/>
        <end position="567"/>
    </location>
</feature>
<feature type="compositionally biased region" description="Basic and acidic residues" evidence="2">
    <location>
        <begin position="583"/>
        <end position="597"/>
    </location>
</feature>
<feature type="coiled-coil region" evidence="1">
    <location>
        <begin position="349"/>
        <end position="463"/>
    </location>
</feature>
<dbReference type="Proteomes" id="UP000079169">
    <property type="component" value="Unplaced"/>
</dbReference>
<organism evidence="5 6">
    <name type="scientific">Diaphorina citri</name>
    <name type="common">Asian citrus psyllid</name>
    <dbReference type="NCBI Taxonomy" id="121845"/>
    <lineage>
        <taxon>Eukaryota</taxon>
        <taxon>Metazoa</taxon>
        <taxon>Ecdysozoa</taxon>
        <taxon>Arthropoda</taxon>
        <taxon>Hexapoda</taxon>
        <taxon>Insecta</taxon>
        <taxon>Pterygota</taxon>
        <taxon>Neoptera</taxon>
        <taxon>Paraneoptera</taxon>
        <taxon>Hemiptera</taxon>
        <taxon>Sternorrhyncha</taxon>
        <taxon>Psylloidea</taxon>
        <taxon>Psyllidae</taxon>
        <taxon>Diaphorininae</taxon>
        <taxon>Diaphorina</taxon>
    </lineage>
</organism>
<feature type="compositionally biased region" description="Polar residues" evidence="2">
    <location>
        <begin position="623"/>
        <end position="641"/>
    </location>
</feature>
<evidence type="ECO:0000313" key="5">
    <source>
        <dbReference type="Proteomes" id="UP000079169"/>
    </source>
</evidence>
<gene>
    <name evidence="6" type="primary">LOC113470410</name>
</gene>
<dbReference type="STRING" id="121845.A0A3Q0J824"/>
<feature type="domain" description="Tryptophan synthase beta chain-like PALP" evidence="3">
    <location>
        <begin position="1"/>
        <end position="106"/>
    </location>
</feature>
<keyword evidence="1" id="KW-0175">Coiled coil</keyword>
<evidence type="ECO:0000259" key="3">
    <source>
        <dbReference type="Pfam" id="PF00291"/>
    </source>
</evidence>
<dbReference type="KEGG" id="dci:113470410"/>
<dbReference type="InterPro" id="IPR050214">
    <property type="entry name" value="Cys_Synth/Cystath_Beta-Synth"/>
</dbReference>
<feature type="compositionally biased region" description="Basic residues" evidence="2">
    <location>
        <begin position="568"/>
        <end position="577"/>
    </location>
</feature>
<evidence type="ECO:0000256" key="2">
    <source>
        <dbReference type="SAM" id="MobiDB-lite"/>
    </source>
</evidence>